<name>A0ABT0S659_9SPHN</name>
<dbReference type="Gene3D" id="3.30.565.10">
    <property type="entry name" value="Histidine kinase-like ATPase, C-terminal domain"/>
    <property type="match status" value="1"/>
</dbReference>
<evidence type="ECO:0000256" key="3">
    <source>
        <dbReference type="ARBA" id="ARBA00022553"/>
    </source>
</evidence>
<dbReference type="Gene3D" id="1.10.287.130">
    <property type="match status" value="1"/>
</dbReference>
<feature type="transmembrane region" description="Helical" evidence="9">
    <location>
        <begin position="20"/>
        <end position="40"/>
    </location>
</feature>
<dbReference type="PANTHER" id="PTHR43065">
    <property type="entry name" value="SENSOR HISTIDINE KINASE"/>
    <property type="match status" value="1"/>
</dbReference>
<evidence type="ECO:0000256" key="6">
    <source>
        <dbReference type="ARBA" id="ARBA00022777"/>
    </source>
</evidence>
<dbReference type="PRINTS" id="PR00344">
    <property type="entry name" value="BCTRLSENSOR"/>
</dbReference>
<evidence type="ECO:0000256" key="2">
    <source>
        <dbReference type="ARBA" id="ARBA00012438"/>
    </source>
</evidence>
<accession>A0ABT0S659</accession>
<dbReference type="EC" id="2.7.13.3" evidence="2"/>
<evidence type="ECO:0000256" key="4">
    <source>
        <dbReference type="ARBA" id="ARBA00022679"/>
    </source>
</evidence>
<dbReference type="SMART" id="SM00387">
    <property type="entry name" value="HATPase_c"/>
    <property type="match status" value="1"/>
</dbReference>
<dbReference type="SUPFAM" id="SSF55874">
    <property type="entry name" value="ATPase domain of HSP90 chaperone/DNA topoisomerase II/histidine kinase"/>
    <property type="match status" value="1"/>
</dbReference>
<keyword evidence="5" id="KW-0547">Nucleotide-binding</keyword>
<evidence type="ECO:0000313" key="12">
    <source>
        <dbReference type="Proteomes" id="UP001165383"/>
    </source>
</evidence>
<feature type="transmembrane region" description="Helical" evidence="9">
    <location>
        <begin position="198"/>
        <end position="220"/>
    </location>
</feature>
<gene>
    <name evidence="11" type="ORF">LZ518_01780</name>
</gene>
<feature type="transmembrane region" description="Helical" evidence="9">
    <location>
        <begin position="52"/>
        <end position="72"/>
    </location>
</feature>
<dbReference type="InterPro" id="IPR005467">
    <property type="entry name" value="His_kinase_dom"/>
</dbReference>
<organism evidence="11 12">
    <name type="scientific">Sphingomonas brevis</name>
    <dbReference type="NCBI Taxonomy" id="2908206"/>
    <lineage>
        <taxon>Bacteria</taxon>
        <taxon>Pseudomonadati</taxon>
        <taxon>Pseudomonadota</taxon>
        <taxon>Alphaproteobacteria</taxon>
        <taxon>Sphingomonadales</taxon>
        <taxon>Sphingomonadaceae</taxon>
        <taxon>Sphingomonas</taxon>
    </lineage>
</organism>
<evidence type="ECO:0000256" key="1">
    <source>
        <dbReference type="ARBA" id="ARBA00000085"/>
    </source>
</evidence>
<keyword evidence="7" id="KW-0067">ATP-binding</keyword>
<dbReference type="InterPro" id="IPR036890">
    <property type="entry name" value="HATPase_C_sf"/>
</dbReference>
<evidence type="ECO:0000259" key="10">
    <source>
        <dbReference type="PROSITE" id="PS50109"/>
    </source>
</evidence>
<sequence length="535" mass="57276">MGEMVARENLGLFDTPPGRLEIRLAVAIVIGLFAAVLIILPFANIPLPSSNAFPPSIDAVMFADELIIGALLYSQAAVFRSRALVVLASGYVFAALLLVPHALTFPGAFSPDGLLGAKISTAAWLAVFRRTVFPTAIIIYALLKRTDSTALVEAERLPVRVLPAVLGAMALAVLATILATSGHDLLPPIFVDATRGVWTSLVVLNLVVIALSATGLYLLYRQKRSVLDMWLMVALAAWLAQSLLNMPLYARFTLGFYCLFGMMLASNLIVMLALIADSNRLYARLALSTAARDRERDARLMSMDAVAAAIAHEVGQPLAAAKLSASAGLSWLDREQPDTARAAQSMRETIDAGNRTFEVIKSIRAMFSAESGSISEVDLNELVRETAALLDREMGVHRVSLQLSLDDDLPPILANRVQLQRVLINLLTNAIESLSTTRRRARTIAIKSERSGGRLQLEVSDSGGGIAPAKLASIFDPFFTTKSTGTGLGLSLSRTIIEELGGKISAAPGKLHGATFNIQLPIRSTVTAVRGSPIA</sequence>
<dbReference type="EMBL" id="JAMGBB010000001">
    <property type="protein sequence ID" value="MCL6739869.1"/>
    <property type="molecule type" value="Genomic_DNA"/>
</dbReference>
<evidence type="ECO:0000256" key="5">
    <source>
        <dbReference type="ARBA" id="ARBA00022741"/>
    </source>
</evidence>
<dbReference type="InterPro" id="IPR004358">
    <property type="entry name" value="Sig_transdc_His_kin-like_C"/>
</dbReference>
<dbReference type="InterPro" id="IPR003594">
    <property type="entry name" value="HATPase_dom"/>
</dbReference>
<dbReference type="PROSITE" id="PS50109">
    <property type="entry name" value="HIS_KIN"/>
    <property type="match status" value="1"/>
</dbReference>
<keyword evidence="9" id="KW-0472">Membrane</keyword>
<comment type="caution">
    <text evidence="11">The sequence shown here is derived from an EMBL/GenBank/DDBJ whole genome shotgun (WGS) entry which is preliminary data.</text>
</comment>
<protein>
    <recommendedName>
        <fullName evidence="2">histidine kinase</fullName>
        <ecNumber evidence="2">2.7.13.3</ecNumber>
    </recommendedName>
</protein>
<keyword evidence="6" id="KW-0418">Kinase</keyword>
<keyword evidence="8" id="KW-0902">Two-component regulatory system</keyword>
<feature type="transmembrane region" description="Helical" evidence="9">
    <location>
        <begin position="123"/>
        <end position="143"/>
    </location>
</feature>
<keyword evidence="4" id="KW-0808">Transferase</keyword>
<dbReference type="InterPro" id="IPR003661">
    <property type="entry name" value="HisK_dim/P_dom"/>
</dbReference>
<comment type="catalytic activity">
    <reaction evidence="1">
        <text>ATP + protein L-histidine = ADP + protein N-phospho-L-histidine.</text>
        <dbReference type="EC" id="2.7.13.3"/>
    </reaction>
</comment>
<dbReference type="Pfam" id="PF17158">
    <property type="entry name" value="MASE4"/>
    <property type="match status" value="1"/>
</dbReference>
<evidence type="ECO:0000256" key="7">
    <source>
        <dbReference type="ARBA" id="ARBA00022840"/>
    </source>
</evidence>
<reference evidence="11" key="1">
    <citation type="submission" date="2022-05" db="EMBL/GenBank/DDBJ databases">
        <authorList>
            <person name="Jo J.-H."/>
            <person name="Im W.-T."/>
        </authorList>
    </citation>
    <scope>NUCLEOTIDE SEQUENCE</scope>
    <source>
        <strain evidence="11">RB56-2</strain>
    </source>
</reference>
<keyword evidence="9" id="KW-0812">Transmembrane</keyword>
<dbReference type="RefSeq" id="WP_249914335.1">
    <property type="nucleotide sequence ID" value="NZ_JAMGBB010000001.1"/>
</dbReference>
<dbReference type="Pfam" id="PF02518">
    <property type="entry name" value="HATPase_c"/>
    <property type="match status" value="1"/>
</dbReference>
<feature type="transmembrane region" description="Helical" evidence="9">
    <location>
        <begin position="164"/>
        <end position="186"/>
    </location>
</feature>
<evidence type="ECO:0000313" key="11">
    <source>
        <dbReference type="EMBL" id="MCL6739869.1"/>
    </source>
</evidence>
<dbReference type="Proteomes" id="UP001165383">
    <property type="component" value="Unassembled WGS sequence"/>
</dbReference>
<dbReference type="InterPro" id="IPR033424">
    <property type="entry name" value="MASE4"/>
</dbReference>
<dbReference type="PANTHER" id="PTHR43065:SF10">
    <property type="entry name" value="PEROXIDE STRESS-ACTIVATED HISTIDINE KINASE MAK3"/>
    <property type="match status" value="1"/>
</dbReference>
<feature type="transmembrane region" description="Helical" evidence="9">
    <location>
        <begin position="254"/>
        <end position="275"/>
    </location>
</feature>
<proteinExistence type="predicted"/>
<keyword evidence="12" id="KW-1185">Reference proteome</keyword>
<keyword evidence="3" id="KW-0597">Phosphoprotein</keyword>
<evidence type="ECO:0000256" key="9">
    <source>
        <dbReference type="SAM" id="Phobius"/>
    </source>
</evidence>
<feature type="transmembrane region" description="Helical" evidence="9">
    <location>
        <begin position="84"/>
        <end position="103"/>
    </location>
</feature>
<feature type="domain" description="Histidine kinase" evidence="10">
    <location>
        <begin position="309"/>
        <end position="524"/>
    </location>
</feature>
<dbReference type="SMART" id="SM00388">
    <property type="entry name" value="HisKA"/>
    <property type="match status" value="1"/>
</dbReference>
<keyword evidence="9" id="KW-1133">Transmembrane helix</keyword>
<evidence type="ECO:0000256" key="8">
    <source>
        <dbReference type="ARBA" id="ARBA00023012"/>
    </source>
</evidence>